<dbReference type="Pfam" id="PF08240">
    <property type="entry name" value="ADH_N"/>
    <property type="match status" value="1"/>
</dbReference>
<evidence type="ECO:0000256" key="1">
    <source>
        <dbReference type="ARBA" id="ARBA00022857"/>
    </source>
</evidence>
<dbReference type="InterPro" id="IPR013149">
    <property type="entry name" value="ADH-like_C"/>
</dbReference>
<feature type="domain" description="Enoyl reductase (ER)" evidence="3">
    <location>
        <begin position="11"/>
        <end position="318"/>
    </location>
</feature>
<proteinExistence type="predicted"/>
<name>A0ABS4DSN5_9HYPH</name>
<evidence type="ECO:0000313" key="5">
    <source>
        <dbReference type="Proteomes" id="UP000759443"/>
    </source>
</evidence>
<evidence type="ECO:0000313" key="4">
    <source>
        <dbReference type="EMBL" id="MBP1848629.1"/>
    </source>
</evidence>
<dbReference type="PANTHER" id="PTHR48106">
    <property type="entry name" value="QUINONE OXIDOREDUCTASE PIG3-RELATED"/>
    <property type="match status" value="1"/>
</dbReference>
<comment type="caution">
    <text evidence="4">The sequence shown here is derived from an EMBL/GenBank/DDBJ whole genome shotgun (WGS) entry which is preliminary data.</text>
</comment>
<keyword evidence="5" id="KW-1185">Reference proteome</keyword>
<reference evidence="4 5" key="1">
    <citation type="submission" date="2021-03" db="EMBL/GenBank/DDBJ databases">
        <title>Genomic Encyclopedia of Type Strains, Phase IV (KMG-IV): sequencing the most valuable type-strain genomes for metagenomic binning, comparative biology and taxonomic classification.</title>
        <authorList>
            <person name="Goeker M."/>
        </authorList>
    </citation>
    <scope>NUCLEOTIDE SEQUENCE [LARGE SCALE GENOMIC DNA]</scope>
    <source>
        <strain evidence="4 5">DSM 21600</strain>
    </source>
</reference>
<gene>
    <name evidence="4" type="ORF">J2Z17_000046</name>
</gene>
<dbReference type="Gene3D" id="3.90.180.10">
    <property type="entry name" value="Medium-chain alcohol dehydrogenases, catalytic domain"/>
    <property type="match status" value="1"/>
</dbReference>
<dbReference type="InterPro" id="IPR013154">
    <property type="entry name" value="ADH-like_N"/>
</dbReference>
<organism evidence="4 5">
    <name type="scientific">Rhizobium halophytocola</name>
    <dbReference type="NCBI Taxonomy" id="735519"/>
    <lineage>
        <taxon>Bacteria</taxon>
        <taxon>Pseudomonadati</taxon>
        <taxon>Pseudomonadota</taxon>
        <taxon>Alphaproteobacteria</taxon>
        <taxon>Hyphomicrobiales</taxon>
        <taxon>Rhizobiaceae</taxon>
        <taxon>Rhizobium/Agrobacterium group</taxon>
        <taxon>Rhizobium</taxon>
    </lineage>
</organism>
<sequence length="320" mass="33039">MTRQVTVTAPGGADMLTMQEATLPDPAAGEVRIRQTMIGVNYVDVYHRTGLYPLPEAQIPGVEAVGVIEAVGPDVTGFAAGDRVIYAGAPAGAYAAARNMPATRVLALPDGIDDATGAGSFLRGLTAYMLLERVCRLAPGQSVLIQAAAGGLGLVLGQWARRRGLATIGTVSTAQKAEVARAHGFDHTILYREQDVAEATRDLTGGTGVDAVIDGIGGETFSRSLTCVKPFGTVVSVGTAGGALPPLSLDMLANKALTRPSILAAANDTGFYREAAAAWFAMLADGLTLTEGHSYPLGDAAKAHRDLEAGRTVGPVRLIT</sequence>
<dbReference type="CDD" id="cd05286">
    <property type="entry name" value="QOR2"/>
    <property type="match status" value="1"/>
</dbReference>
<accession>A0ABS4DSN5</accession>
<dbReference type="EC" id="1.6.5.5" evidence="4"/>
<dbReference type="PANTHER" id="PTHR48106:SF13">
    <property type="entry name" value="QUINONE OXIDOREDUCTASE-RELATED"/>
    <property type="match status" value="1"/>
</dbReference>
<dbReference type="InterPro" id="IPR036291">
    <property type="entry name" value="NAD(P)-bd_dom_sf"/>
</dbReference>
<dbReference type="InterPro" id="IPR011032">
    <property type="entry name" value="GroES-like_sf"/>
</dbReference>
<dbReference type="Proteomes" id="UP000759443">
    <property type="component" value="Unassembled WGS sequence"/>
</dbReference>
<dbReference type="GO" id="GO:0003960">
    <property type="term" value="F:quinone reductase (NADPH) activity"/>
    <property type="evidence" value="ECO:0007669"/>
    <property type="project" value="UniProtKB-EC"/>
</dbReference>
<keyword evidence="1" id="KW-0521">NADP</keyword>
<dbReference type="Gene3D" id="3.40.50.720">
    <property type="entry name" value="NAD(P)-binding Rossmann-like Domain"/>
    <property type="match status" value="1"/>
</dbReference>
<dbReference type="SUPFAM" id="SSF51735">
    <property type="entry name" value="NAD(P)-binding Rossmann-fold domains"/>
    <property type="match status" value="1"/>
</dbReference>
<keyword evidence="2 4" id="KW-0560">Oxidoreductase</keyword>
<dbReference type="InterPro" id="IPR020843">
    <property type="entry name" value="ER"/>
</dbReference>
<dbReference type="EMBL" id="JAGGJU010000001">
    <property type="protein sequence ID" value="MBP1848629.1"/>
    <property type="molecule type" value="Genomic_DNA"/>
</dbReference>
<dbReference type="SUPFAM" id="SSF50129">
    <property type="entry name" value="GroES-like"/>
    <property type="match status" value="1"/>
</dbReference>
<dbReference type="PROSITE" id="PS01162">
    <property type="entry name" value="QOR_ZETA_CRYSTAL"/>
    <property type="match status" value="1"/>
</dbReference>
<dbReference type="InterPro" id="IPR002364">
    <property type="entry name" value="Quin_OxRdtase/zeta-crystal_CS"/>
</dbReference>
<evidence type="ECO:0000256" key="2">
    <source>
        <dbReference type="ARBA" id="ARBA00023002"/>
    </source>
</evidence>
<dbReference type="SMART" id="SM00829">
    <property type="entry name" value="PKS_ER"/>
    <property type="match status" value="1"/>
</dbReference>
<evidence type="ECO:0000259" key="3">
    <source>
        <dbReference type="SMART" id="SM00829"/>
    </source>
</evidence>
<dbReference type="RefSeq" id="WP_209941133.1">
    <property type="nucleotide sequence ID" value="NZ_JAGGJU010000001.1"/>
</dbReference>
<protein>
    <submittedName>
        <fullName evidence="4">NADPH2:quinone reductase</fullName>
        <ecNumber evidence="4">1.6.5.5</ecNumber>
    </submittedName>
</protein>
<dbReference type="Pfam" id="PF00107">
    <property type="entry name" value="ADH_zinc_N"/>
    <property type="match status" value="1"/>
</dbReference>
<dbReference type="InterPro" id="IPR047618">
    <property type="entry name" value="QOR-like"/>
</dbReference>